<dbReference type="GO" id="GO:0022857">
    <property type="term" value="F:transmembrane transporter activity"/>
    <property type="evidence" value="ECO:0007669"/>
    <property type="project" value="InterPro"/>
</dbReference>
<dbReference type="PANTHER" id="PTHR30614">
    <property type="entry name" value="MEMBRANE COMPONENT OF AMINO ACID ABC TRANSPORTER"/>
    <property type="match status" value="1"/>
</dbReference>
<protein>
    <submittedName>
        <fullName evidence="10">Glutamate transport membrane-spanning protein</fullName>
    </submittedName>
</protein>
<proteinExistence type="inferred from homology"/>
<evidence type="ECO:0000256" key="7">
    <source>
        <dbReference type="ARBA" id="ARBA00023136"/>
    </source>
</evidence>
<dbReference type="InterPro" id="IPR035906">
    <property type="entry name" value="MetI-like_sf"/>
</dbReference>
<dbReference type="RefSeq" id="WP_075269021.1">
    <property type="nucleotide sequence ID" value="NZ_CP014332.1"/>
</dbReference>
<dbReference type="AlphaFoldDB" id="A0A1L6R9G4"/>
<comment type="subcellular location">
    <subcellularLocation>
        <location evidence="1 8">Cell membrane</location>
        <topology evidence="1 8">Multi-pass membrane protein</topology>
    </subcellularLocation>
</comment>
<dbReference type="KEGG" id="wjo:FOL01_0322"/>
<feature type="transmembrane region" description="Helical" evidence="8">
    <location>
        <begin position="182"/>
        <end position="202"/>
    </location>
</feature>
<evidence type="ECO:0000313" key="11">
    <source>
        <dbReference type="Proteomes" id="UP000185473"/>
    </source>
</evidence>
<reference evidence="10 11" key="1">
    <citation type="submission" date="2016-02" db="EMBL/GenBank/DDBJ databases">
        <title>Complete Genome Sequence of Weissella jogaejeotgali FOL01.</title>
        <authorList>
            <person name="Lee J.-H."/>
            <person name="Ku H.-J."/>
        </authorList>
    </citation>
    <scope>NUCLEOTIDE SEQUENCE [LARGE SCALE GENOMIC DNA]</scope>
    <source>
        <strain evidence="10 11">FOL01</strain>
    </source>
</reference>
<dbReference type="CDD" id="cd06261">
    <property type="entry name" value="TM_PBP2"/>
    <property type="match status" value="1"/>
</dbReference>
<dbReference type="PROSITE" id="PS50928">
    <property type="entry name" value="ABC_TM1"/>
    <property type="match status" value="1"/>
</dbReference>
<keyword evidence="7 8" id="KW-0472">Membrane</keyword>
<comment type="similarity">
    <text evidence="8">Belongs to the binding-protein-dependent transport system permease family.</text>
</comment>
<dbReference type="GO" id="GO:0043190">
    <property type="term" value="C:ATP-binding cassette (ABC) transporter complex"/>
    <property type="evidence" value="ECO:0007669"/>
    <property type="project" value="InterPro"/>
</dbReference>
<dbReference type="FunFam" id="1.10.3720.10:FF:000033">
    <property type="entry name" value="Polar amino acid ABC transporter permease"/>
    <property type="match status" value="1"/>
</dbReference>
<evidence type="ECO:0000313" key="10">
    <source>
        <dbReference type="EMBL" id="APS41181.1"/>
    </source>
</evidence>
<keyword evidence="2 8" id="KW-0813">Transport</keyword>
<dbReference type="Pfam" id="PF00528">
    <property type="entry name" value="BPD_transp_1"/>
    <property type="match status" value="1"/>
</dbReference>
<evidence type="ECO:0000256" key="6">
    <source>
        <dbReference type="ARBA" id="ARBA00022989"/>
    </source>
</evidence>
<evidence type="ECO:0000256" key="8">
    <source>
        <dbReference type="RuleBase" id="RU363032"/>
    </source>
</evidence>
<keyword evidence="4 8" id="KW-0812">Transmembrane</keyword>
<dbReference type="InterPro" id="IPR010065">
    <property type="entry name" value="AA_ABC_transptr_permease_3TM"/>
</dbReference>
<dbReference type="OrthoDB" id="9787841at2"/>
<feature type="transmembrane region" description="Helical" evidence="8">
    <location>
        <begin position="20"/>
        <end position="43"/>
    </location>
</feature>
<accession>A0A1L6R9G4</accession>
<evidence type="ECO:0000259" key="9">
    <source>
        <dbReference type="PROSITE" id="PS50928"/>
    </source>
</evidence>
<organism evidence="10 11">
    <name type="scientific">Weissella jogaejeotgali</name>
    <dbReference type="NCBI Taxonomy" id="1631871"/>
    <lineage>
        <taxon>Bacteria</taxon>
        <taxon>Bacillati</taxon>
        <taxon>Bacillota</taxon>
        <taxon>Bacilli</taxon>
        <taxon>Lactobacillales</taxon>
        <taxon>Lactobacillaceae</taxon>
        <taxon>Weissella</taxon>
    </lineage>
</organism>
<dbReference type="NCBIfam" id="TIGR01726">
    <property type="entry name" value="HEQRo_perm_3TM"/>
    <property type="match status" value="1"/>
</dbReference>
<dbReference type="InterPro" id="IPR043429">
    <property type="entry name" value="ArtM/GltK/GlnP/TcyL/YhdX-like"/>
</dbReference>
<evidence type="ECO:0000256" key="3">
    <source>
        <dbReference type="ARBA" id="ARBA00022475"/>
    </source>
</evidence>
<feature type="domain" description="ABC transmembrane type-1" evidence="9">
    <location>
        <begin position="16"/>
        <end position="203"/>
    </location>
</feature>
<keyword evidence="11" id="KW-1185">Reference proteome</keyword>
<dbReference type="SUPFAM" id="SSF161098">
    <property type="entry name" value="MetI-like"/>
    <property type="match status" value="1"/>
</dbReference>
<sequence length="217" mass="23893">MISLFQSHASEFLTGFGWTIASSVLALIGSLILGTAFALLEVIPNKLANIIGRVYIEVVRNIPLLVITMFFYVVIANIIKISGFAAGTFGLTLYTSAFIAETVRAGINAVPKGQLEGAMSNGLSWWQAMRYIVLPQAFKLVIPPLGNQFINLIKNSSVLAFVAGLDLMYQANQISQTTFDTFGPFIIVGIFYLILTMPMSYYMRYLENRLEKNGGRA</sequence>
<dbReference type="Gene3D" id="1.10.3720.10">
    <property type="entry name" value="MetI-like"/>
    <property type="match status" value="1"/>
</dbReference>
<dbReference type="EMBL" id="CP014332">
    <property type="protein sequence ID" value="APS41181.1"/>
    <property type="molecule type" value="Genomic_DNA"/>
</dbReference>
<evidence type="ECO:0000256" key="1">
    <source>
        <dbReference type="ARBA" id="ARBA00004651"/>
    </source>
</evidence>
<dbReference type="GO" id="GO:0006865">
    <property type="term" value="P:amino acid transport"/>
    <property type="evidence" value="ECO:0007669"/>
    <property type="project" value="UniProtKB-KW"/>
</dbReference>
<dbReference type="STRING" id="1631871.FOL01_0322"/>
<keyword evidence="5" id="KW-0029">Amino-acid transport</keyword>
<dbReference type="InterPro" id="IPR000515">
    <property type="entry name" value="MetI-like"/>
</dbReference>
<evidence type="ECO:0000256" key="4">
    <source>
        <dbReference type="ARBA" id="ARBA00022692"/>
    </source>
</evidence>
<feature type="transmembrane region" description="Helical" evidence="8">
    <location>
        <begin position="64"/>
        <end position="86"/>
    </location>
</feature>
<gene>
    <name evidence="10" type="ORF">FOL01_0322</name>
</gene>
<evidence type="ECO:0000256" key="5">
    <source>
        <dbReference type="ARBA" id="ARBA00022970"/>
    </source>
</evidence>
<dbReference type="Proteomes" id="UP000185473">
    <property type="component" value="Chromosome"/>
</dbReference>
<keyword evidence="3" id="KW-1003">Cell membrane</keyword>
<name>A0A1L6R9G4_9LACO</name>
<keyword evidence="6 8" id="KW-1133">Transmembrane helix</keyword>
<evidence type="ECO:0000256" key="2">
    <source>
        <dbReference type="ARBA" id="ARBA00022448"/>
    </source>
</evidence>
<dbReference type="PANTHER" id="PTHR30614:SF7">
    <property type="entry name" value="GLUTAMINE ABC TRANSPORTER PERMEASE PROTEIN GLNM-RELATED"/>
    <property type="match status" value="1"/>
</dbReference>